<name>A0A7X3S7F1_9HYPH</name>
<dbReference type="Gene3D" id="3.30.70.1570">
    <property type="match status" value="1"/>
</dbReference>
<dbReference type="Pfam" id="PF18324">
    <property type="entry name" value="Isocitrate_DH_C_bact"/>
    <property type="match status" value="1"/>
</dbReference>
<feature type="domain" description="Isocitrate dehydrogenase/Hypothetical protein TT1725 C-terminal" evidence="1">
    <location>
        <begin position="58"/>
        <end position="148"/>
    </location>
</feature>
<dbReference type="InterPro" id="IPR040978">
    <property type="entry name" value="Isocitrate_DH_TT1725_C"/>
</dbReference>
<gene>
    <name evidence="2" type="ORF">GR183_07085</name>
</gene>
<evidence type="ECO:0000313" key="3">
    <source>
        <dbReference type="Proteomes" id="UP000433101"/>
    </source>
</evidence>
<protein>
    <recommendedName>
        <fullName evidence="1">Isocitrate dehydrogenase/Hypothetical protein TT1725 C-terminal domain-containing protein</fullName>
    </recommendedName>
</protein>
<sequence>MYDDARRRTSVQEAIHSNRPAILPFEDPRNRIGKSRVETTGRAGNVPGSAPYDDRRIRDVEIVVEWRGSVESLASTLQFVGSYGAYRLVEIVHRGVVIWPNRDARNASVSRFGCRFKAVQPVDEAERRLPDLLSEIGEQMRWVHVEKLGARSNSHHKPLG</sequence>
<organism evidence="2 3">
    <name type="scientific">Stappia sediminis</name>
    <dbReference type="NCBI Taxonomy" id="2692190"/>
    <lineage>
        <taxon>Bacteria</taxon>
        <taxon>Pseudomonadati</taxon>
        <taxon>Pseudomonadota</taxon>
        <taxon>Alphaproteobacteria</taxon>
        <taxon>Hyphomicrobiales</taxon>
        <taxon>Stappiaceae</taxon>
        <taxon>Stappia</taxon>
    </lineage>
</organism>
<proteinExistence type="predicted"/>
<dbReference type="AlphaFoldDB" id="A0A7X3S7F1"/>
<evidence type="ECO:0000259" key="1">
    <source>
        <dbReference type="Pfam" id="PF18324"/>
    </source>
</evidence>
<accession>A0A7X3S7F1</accession>
<dbReference type="InterPro" id="IPR046997">
    <property type="entry name" value="Isocitrate_DH_TT1725_C_sf"/>
</dbReference>
<dbReference type="RefSeq" id="WP_160774924.1">
    <property type="nucleotide sequence ID" value="NZ_WUMV01000003.1"/>
</dbReference>
<evidence type="ECO:0000313" key="2">
    <source>
        <dbReference type="EMBL" id="MXN64664.1"/>
    </source>
</evidence>
<dbReference type="EMBL" id="WUMV01000003">
    <property type="protein sequence ID" value="MXN64664.1"/>
    <property type="molecule type" value="Genomic_DNA"/>
</dbReference>
<dbReference type="Proteomes" id="UP000433101">
    <property type="component" value="Unassembled WGS sequence"/>
</dbReference>
<comment type="caution">
    <text evidence="2">The sequence shown here is derived from an EMBL/GenBank/DDBJ whole genome shotgun (WGS) entry which is preliminary data.</text>
</comment>
<keyword evidence="3" id="KW-1185">Reference proteome</keyword>
<reference evidence="2 3" key="1">
    <citation type="submission" date="2019-12" db="EMBL/GenBank/DDBJ databases">
        <authorList>
            <person name="Li M."/>
        </authorList>
    </citation>
    <scope>NUCLEOTIDE SEQUENCE [LARGE SCALE GENOMIC DNA]</scope>
    <source>
        <strain evidence="2 3">GBMRC 2046</strain>
    </source>
</reference>